<evidence type="ECO:0000313" key="1">
    <source>
        <dbReference type="EMBL" id="MCY0389854.1"/>
    </source>
</evidence>
<organism evidence="1 2">
    <name type="scientific">Robbsia betulipollinis</name>
    <dbReference type="NCBI Taxonomy" id="2981849"/>
    <lineage>
        <taxon>Bacteria</taxon>
        <taxon>Pseudomonadati</taxon>
        <taxon>Pseudomonadota</taxon>
        <taxon>Betaproteobacteria</taxon>
        <taxon>Burkholderiales</taxon>
        <taxon>Burkholderiaceae</taxon>
        <taxon>Robbsia</taxon>
    </lineage>
</organism>
<sequence length="165" mass="18999">MTHASFSFPPAQPTPRIVVQEPDAVAAWAERWLAVFGADRRGIGAQYFLWHIFSNDRYPSVCGHPAYDHYARHAAPEYIVLTNDRKHAVAVDCRPDVPPFSSFNGWTDFYVFPTNLAWTLARTHEEIWLGPYFARHPDYDALNRENLVALEKARMIREARGKGWL</sequence>
<dbReference type="Proteomes" id="UP001082899">
    <property type="component" value="Unassembled WGS sequence"/>
</dbReference>
<dbReference type="Pfam" id="PF14101">
    <property type="entry name" value="DUF4275"/>
    <property type="match status" value="1"/>
</dbReference>
<reference evidence="1" key="1">
    <citation type="submission" date="2022-11" db="EMBL/GenBank/DDBJ databases">
        <title>Robbsia betulipollinis sp. nov., isolated from pollen of birch (Betula pendula).</title>
        <authorList>
            <person name="Shi H."/>
            <person name="Ambika Manirajan B."/>
            <person name="Ratering S."/>
            <person name="Geissler-Plaum R."/>
            <person name="Schnell S."/>
        </authorList>
    </citation>
    <scope>NUCLEOTIDE SEQUENCE</scope>
    <source>
        <strain evidence="1">Bb-Pol-6</strain>
    </source>
</reference>
<proteinExistence type="predicted"/>
<dbReference type="RefSeq" id="WP_267849801.1">
    <property type="nucleotide sequence ID" value="NZ_JAPMXC010000013.1"/>
</dbReference>
<protein>
    <submittedName>
        <fullName evidence="1">DUF4275 family protein</fullName>
    </submittedName>
</protein>
<accession>A0ABT3ZTG0</accession>
<dbReference type="EMBL" id="JAPMXC010000013">
    <property type="protein sequence ID" value="MCY0389854.1"/>
    <property type="molecule type" value="Genomic_DNA"/>
</dbReference>
<keyword evidence="2" id="KW-1185">Reference proteome</keyword>
<comment type="caution">
    <text evidence="1">The sequence shown here is derived from an EMBL/GenBank/DDBJ whole genome shotgun (WGS) entry which is preliminary data.</text>
</comment>
<dbReference type="InterPro" id="IPR025454">
    <property type="entry name" value="DUF4275"/>
</dbReference>
<evidence type="ECO:0000313" key="2">
    <source>
        <dbReference type="Proteomes" id="UP001082899"/>
    </source>
</evidence>
<name>A0ABT3ZTG0_9BURK</name>
<gene>
    <name evidence="1" type="ORF">OVY01_22190</name>
</gene>